<dbReference type="PROSITE" id="PS50181">
    <property type="entry name" value="FBOX"/>
    <property type="match status" value="1"/>
</dbReference>
<comment type="caution">
    <text evidence="3">The sequence shown here is derived from an EMBL/GenBank/DDBJ whole genome shotgun (WGS) entry which is preliminary data.</text>
</comment>
<organism evidence="3 4">
    <name type="scientific">Diaporthe australafricana</name>
    <dbReference type="NCBI Taxonomy" id="127596"/>
    <lineage>
        <taxon>Eukaryota</taxon>
        <taxon>Fungi</taxon>
        <taxon>Dikarya</taxon>
        <taxon>Ascomycota</taxon>
        <taxon>Pezizomycotina</taxon>
        <taxon>Sordariomycetes</taxon>
        <taxon>Sordariomycetidae</taxon>
        <taxon>Diaporthales</taxon>
        <taxon>Diaporthaceae</taxon>
        <taxon>Diaporthe</taxon>
    </lineage>
</organism>
<protein>
    <recommendedName>
        <fullName evidence="2">F-box domain-containing protein</fullName>
    </recommendedName>
</protein>
<reference evidence="3 4" key="1">
    <citation type="journal article" date="2024" name="IMA Fungus">
        <title>IMA Genome - F19 : A genome assembly and annotation guide to empower mycologists, including annotated draft genome sequences of Ceratocystis pirilliformis, Diaporthe australafricana, Fusarium ophioides, Paecilomyces lecythidis, and Sporothrix stenoceras.</title>
        <authorList>
            <person name="Aylward J."/>
            <person name="Wilson A.M."/>
            <person name="Visagie C.M."/>
            <person name="Spraker J."/>
            <person name="Barnes I."/>
            <person name="Buitendag C."/>
            <person name="Ceriani C."/>
            <person name="Del Mar Angel L."/>
            <person name="du Plessis D."/>
            <person name="Fuchs T."/>
            <person name="Gasser K."/>
            <person name="Kramer D."/>
            <person name="Li W."/>
            <person name="Munsamy K."/>
            <person name="Piso A."/>
            <person name="Price J.L."/>
            <person name="Sonnekus B."/>
            <person name="Thomas C."/>
            <person name="van der Nest A."/>
            <person name="van Dijk A."/>
            <person name="van Heerden A."/>
            <person name="van Vuuren N."/>
            <person name="Yilmaz N."/>
            <person name="Duong T.A."/>
            <person name="van der Merwe N.A."/>
            <person name="Wingfield M.J."/>
            <person name="Wingfield B.D."/>
        </authorList>
    </citation>
    <scope>NUCLEOTIDE SEQUENCE [LARGE SCALE GENOMIC DNA]</scope>
    <source>
        <strain evidence="3 4">CMW 18300</strain>
    </source>
</reference>
<evidence type="ECO:0000313" key="3">
    <source>
        <dbReference type="EMBL" id="KAL1883258.1"/>
    </source>
</evidence>
<dbReference type="EMBL" id="JAWRVE010000002">
    <property type="protein sequence ID" value="KAL1883258.1"/>
    <property type="molecule type" value="Genomic_DNA"/>
</dbReference>
<feature type="region of interest" description="Disordered" evidence="1">
    <location>
        <begin position="123"/>
        <end position="142"/>
    </location>
</feature>
<sequence length="580" mass="64121">MDLSAILNDNLDDEAPRIKGETKTGRTIEANQSISRLLRLPAELYGPIVSHLSNQNIKSLRLACTFFHGFARLRLDRVFISAHQRDIQALRAIAGSETYRHGVTELIWDDARLSYSPLLAQTYNEDDEDDDSETDDDNDQDVPRWFKDAFHDNIDDLNSRKGLDADRPEHVARAQQLSRCLPLAACWAHYQKLLREQEAVLASGADEAAFRHALQRFPSLKRVTISPAPHGWLFSPLYGTPMIRALPYGFNYPIPRGWPIIPEGYPPHSMRPWPVHRDHEAYKDQWRGVRVALRVLAEPHTAHGITELVLDAHSLETGLNCRIFEDPGAASAEYAHLATLLRRPGFARLDLALAVGGQEHLGWPALRSGHLRAALSGAADMRHFSVRTNVVPDPDAAALVRGSGGNSGHLVPLAGIVPVDAWARLEHFGLSGFLVAQADVVALLRGIPSSLRSVELSFLHFVDGGGDYRGLLEEMRDSLGWRDLEEASRPAVTVGHALVVQQCGRAVWADSEAVGSFLYGDGPNPFGDQEGFAPNQIMMGNGMGVERDAFDPSHERPYVDAAVLTRLGVLKKAPWVERAL</sequence>
<dbReference type="InterPro" id="IPR001810">
    <property type="entry name" value="F-box_dom"/>
</dbReference>
<gene>
    <name evidence="3" type="ORF">Daus18300_000316</name>
</gene>
<proteinExistence type="predicted"/>
<evidence type="ECO:0000256" key="1">
    <source>
        <dbReference type="SAM" id="MobiDB-lite"/>
    </source>
</evidence>
<dbReference type="Proteomes" id="UP001583177">
    <property type="component" value="Unassembled WGS sequence"/>
</dbReference>
<feature type="domain" description="F-box" evidence="2">
    <location>
        <begin position="34"/>
        <end position="82"/>
    </location>
</feature>
<keyword evidence="4" id="KW-1185">Reference proteome</keyword>
<name>A0ABR3Y613_9PEZI</name>
<evidence type="ECO:0000259" key="2">
    <source>
        <dbReference type="PROSITE" id="PS50181"/>
    </source>
</evidence>
<accession>A0ABR3Y613</accession>
<feature type="compositionally biased region" description="Acidic residues" evidence="1">
    <location>
        <begin position="124"/>
        <end position="140"/>
    </location>
</feature>
<evidence type="ECO:0000313" key="4">
    <source>
        <dbReference type="Proteomes" id="UP001583177"/>
    </source>
</evidence>